<dbReference type="GO" id="GO:0008820">
    <property type="term" value="F:cobinamide phosphate guanylyltransferase activity"/>
    <property type="evidence" value="ECO:0007669"/>
    <property type="project" value="UniProtKB-EC"/>
</dbReference>
<dbReference type="InterPro" id="IPR027417">
    <property type="entry name" value="P-loop_NTPase"/>
</dbReference>
<feature type="binding site" evidence="19">
    <location>
        <begin position="50"/>
        <end position="54"/>
    </location>
    <ligand>
        <name>GTP</name>
        <dbReference type="ChEBI" id="CHEBI:37565"/>
    </ligand>
</feature>
<organism evidence="20 21">
    <name type="scientific">Candidatus Enterocloster excrementigallinarum</name>
    <dbReference type="NCBI Taxonomy" id="2838558"/>
    <lineage>
        <taxon>Bacteria</taxon>
        <taxon>Bacillati</taxon>
        <taxon>Bacillota</taxon>
        <taxon>Clostridia</taxon>
        <taxon>Lachnospirales</taxon>
        <taxon>Lachnospiraceae</taxon>
        <taxon>Enterocloster</taxon>
    </lineage>
</organism>
<dbReference type="CDD" id="cd00544">
    <property type="entry name" value="CobU"/>
    <property type="match status" value="1"/>
</dbReference>
<evidence type="ECO:0000313" key="20">
    <source>
        <dbReference type="EMBL" id="HJC66872.1"/>
    </source>
</evidence>
<dbReference type="SUPFAM" id="SSF52540">
    <property type="entry name" value="P-loop containing nucleoside triphosphate hydrolases"/>
    <property type="match status" value="1"/>
</dbReference>
<sequence>MILLITGGSGSGKSEYAERRVKESGLPARYYLATMEVWGQEEQKKVERHRRLRRGKGFRTLEIPRHLEETEIHTEPSRTAILLECVTNLAANELFGPGQDWERMPEEQKEQLLLEAETRIMEGICSLERQCALLVIVTGQVGQDGGDYDAGTRSYIRLLGEVNCRIAAMAQETVEVVVGIPLILSGKERSGQ</sequence>
<dbReference type="GO" id="GO:0043752">
    <property type="term" value="F:adenosylcobinamide kinase activity"/>
    <property type="evidence" value="ECO:0007669"/>
    <property type="project" value="UniProtKB-EC"/>
</dbReference>
<evidence type="ECO:0000256" key="1">
    <source>
        <dbReference type="ARBA" id="ARBA00000312"/>
    </source>
</evidence>
<comment type="catalytic activity">
    <reaction evidence="3">
        <text>adenosylcob(III)inamide + GTP = adenosylcob(III)inamide phosphate + GDP + H(+)</text>
        <dbReference type="Rhea" id="RHEA:15765"/>
        <dbReference type="ChEBI" id="CHEBI:2480"/>
        <dbReference type="ChEBI" id="CHEBI:15378"/>
        <dbReference type="ChEBI" id="CHEBI:37565"/>
        <dbReference type="ChEBI" id="CHEBI:58189"/>
        <dbReference type="ChEBI" id="CHEBI:58502"/>
        <dbReference type="EC" id="2.7.1.156"/>
    </reaction>
</comment>
<evidence type="ECO:0000256" key="2">
    <source>
        <dbReference type="ARBA" id="ARBA00000711"/>
    </source>
</evidence>
<comment type="catalytic activity">
    <reaction evidence="1">
        <text>adenosylcob(III)inamide + ATP = adenosylcob(III)inamide phosphate + ADP + H(+)</text>
        <dbReference type="Rhea" id="RHEA:15769"/>
        <dbReference type="ChEBI" id="CHEBI:2480"/>
        <dbReference type="ChEBI" id="CHEBI:15378"/>
        <dbReference type="ChEBI" id="CHEBI:30616"/>
        <dbReference type="ChEBI" id="CHEBI:58502"/>
        <dbReference type="ChEBI" id="CHEBI:456216"/>
        <dbReference type="EC" id="2.7.1.156"/>
    </reaction>
</comment>
<evidence type="ECO:0000256" key="16">
    <source>
        <dbReference type="ARBA" id="ARBA00029570"/>
    </source>
</evidence>
<dbReference type="PIRSF" id="PIRSF006135">
    <property type="entry name" value="CobU"/>
    <property type="match status" value="1"/>
</dbReference>
<comment type="pathway">
    <text evidence="5">Cofactor biosynthesis; adenosylcobalamin biosynthesis; adenosylcobalamin from cob(II)yrinate a,c-diamide: step 6/7.</text>
</comment>
<evidence type="ECO:0000256" key="19">
    <source>
        <dbReference type="PIRSR" id="PIRSR006135-2"/>
    </source>
</evidence>
<dbReference type="GO" id="GO:0005525">
    <property type="term" value="F:GTP binding"/>
    <property type="evidence" value="ECO:0007669"/>
    <property type="project" value="UniProtKB-KW"/>
</dbReference>
<keyword evidence="12 19" id="KW-0547">Nucleotide-binding</keyword>
<comment type="function">
    <text evidence="4">Catalyzes ATP-dependent phosphorylation of adenosylcobinamide and addition of GMP to adenosylcobinamide phosphate.</text>
</comment>
<dbReference type="EC" id="2.7.1.156" evidence="8"/>
<dbReference type="Proteomes" id="UP000823863">
    <property type="component" value="Unassembled WGS sequence"/>
</dbReference>
<dbReference type="PANTHER" id="PTHR34848">
    <property type="match status" value="1"/>
</dbReference>
<dbReference type="PANTHER" id="PTHR34848:SF1">
    <property type="entry name" value="BIFUNCTIONAL ADENOSYLCOBALAMIN BIOSYNTHESIS PROTEIN COBU"/>
    <property type="match status" value="1"/>
</dbReference>
<evidence type="ECO:0000256" key="5">
    <source>
        <dbReference type="ARBA" id="ARBA00004692"/>
    </source>
</evidence>
<comment type="pathway">
    <text evidence="6">Cofactor biosynthesis; adenosylcobalamin biosynthesis; adenosylcobalamin from cob(II)yrinate a,c-diamide: step 5/7.</text>
</comment>
<evidence type="ECO:0000256" key="18">
    <source>
        <dbReference type="PIRSR" id="PIRSR006135-1"/>
    </source>
</evidence>
<feature type="binding site" evidence="19">
    <location>
        <position position="62"/>
    </location>
    <ligand>
        <name>GTP</name>
        <dbReference type="ChEBI" id="CHEBI:37565"/>
    </ligand>
</feature>
<comment type="similarity">
    <text evidence="7">Belongs to the CobU/CobP family.</text>
</comment>
<accession>A0A9D2PW55</accession>
<comment type="catalytic activity">
    <reaction evidence="2">
        <text>adenosylcob(III)inamide phosphate + GTP + H(+) = adenosylcob(III)inamide-GDP + diphosphate</text>
        <dbReference type="Rhea" id="RHEA:22712"/>
        <dbReference type="ChEBI" id="CHEBI:15378"/>
        <dbReference type="ChEBI" id="CHEBI:33019"/>
        <dbReference type="ChEBI" id="CHEBI:37565"/>
        <dbReference type="ChEBI" id="CHEBI:58502"/>
        <dbReference type="ChEBI" id="CHEBI:60487"/>
        <dbReference type="EC" id="2.7.7.62"/>
    </reaction>
</comment>
<dbReference type="EC" id="2.7.7.62" evidence="9"/>
<evidence type="ECO:0000256" key="13">
    <source>
        <dbReference type="ARBA" id="ARBA00022777"/>
    </source>
</evidence>
<dbReference type="EMBL" id="DWWB01000053">
    <property type="protein sequence ID" value="HJC66872.1"/>
    <property type="molecule type" value="Genomic_DNA"/>
</dbReference>
<keyword evidence="10" id="KW-0169">Cobalamin biosynthesis</keyword>
<dbReference type="GO" id="GO:0009236">
    <property type="term" value="P:cobalamin biosynthetic process"/>
    <property type="evidence" value="ECO:0007669"/>
    <property type="project" value="UniProtKB-KW"/>
</dbReference>
<evidence type="ECO:0000256" key="7">
    <source>
        <dbReference type="ARBA" id="ARBA00007490"/>
    </source>
</evidence>
<feature type="binding site" evidence="19">
    <location>
        <begin position="7"/>
        <end position="14"/>
    </location>
    <ligand>
        <name>GTP</name>
        <dbReference type="ChEBI" id="CHEBI:37565"/>
    </ligand>
</feature>
<dbReference type="InterPro" id="IPR003203">
    <property type="entry name" value="CobU/CobP"/>
</dbReference>
<comment type="caution">
    <text evidence="20">The sequence shown here is derived from an EMBL/GenBank/DDBJ whole genome shotgun (WGS) entry which is preliminary data.</text>
</comment>
<gene>
    <name evidence="20" type="ORF">H9931_09165</name>
</gene>
<dbReference type="GO" id="GO:0005524">
    <property type="term" value="F:ATP binding"/>
    <property type="evidence" value="ECO:0007669"/>
    <property type="project" value="UniProtKB-KW"/>
</dbReference>
<evidence type="ECO:0000313" key="21">
    <source>
        <dbReference type="Proteomes" id="UP000823863"/>
    </source>
</evidence>
<evidence type="ECO:0000256" key="3">
    <source>
        <dbReference type="ARBA" id="ARBA00001522"/>
    </source>
</evidence>
<evidence type="ECO:0000256" key="17">
    <source>
        <dbReference type="ARBA" id="ARBA00030571"/>
    </source>
</evidence>
<dbReference type="AlphaFoldDB" id="A0A9D2PW55"/>
<dbReference type="Pfam" id="PF02283">
    <property type="entry name" value="CobU"/>
    <property type="match status" value="1"/>
</dbReference>
<evidence type="ECO:0000256" key="15">
    <source>
        <dbReference type="ARBA" id="ARBA00023134"/>
    </source>
</evidence>
<keyword evidence="20" id="KW-0548">Nucleotidyltransferase</keyword>
<keyword evidence="11" id="KW-0808">Transferase</keyword>
<feature type="active site" description="GMP-histidine intermediate" evidence="18">
    <location>
        <position position="49"/>
    </location>
</feature>
<evidence type="ECO:0000256" key="12">
    <source>
        <dbReference type="ARBA" id="ARBA00022741"/>
    </source>
</evidence>
<reference evidence="20" key="1">
    <citation type="journal article" date="2021" name="PeerJ">
        <title>Extensive microbial diversity within the chicken gut microbiome revealed by metagenomics and culture.</title>
        <authorList>
            <person name="Gilroy R."/>
            <person name="Ravi A."/>
            <person name="Getino M."/>
            <person name="Pursley I."/>
            <person name="Horton D.L."/>
            <person name="Alikhan N.F."/>
            <person name="Baker D."/>
            <person name="Gharbi K."/>
            <person name="Hall N."/>
            <person name="Watson M."/>
            <person name="Adriaenssens E.M."/>
            <person name="Foster-Nyarko E."/>
            <person name="Jarju S."/>
            <person name="Secka A."/>
            <person name="Antonio M."/>
            <person name="Oren A."/>
            <person name="Chaudhuri R.R."/>
            <person name="La Ragione R."/>
            <person name="Hildebrand F."/>
            <person name="Pallen M.J."/>
        </authorList>
    </citation>
    <scope>NUCLEOTIDE SEQUENCE</scope>
    <source>
        <strain evidence="20">CHK198-12963</strain>
    </source>
</reference>
<evidence type="ECO:0000256" key="4">
    <source>
        <dbReference type="ARBA" id="ARBA00003889"/>
    </source>
</evidence>
<evidence type="ECO:0000256" key="10">
    <source>
        <dbReference type="ARBA" id="ARBA00022573"/>
    </source>
</evidence>
<feature type="binding site" evidence="19">
    <location>
        <position position="84"/>
    </location>
    <ligand>
        <name>GTP</name>
        <dbReference type="ChEBI" id="CHEBI:37565"/>
    </ligand>
</feature>
<evidence type="ECO:0000256" key="6">
    <source>
        <dbReference type="ARBA" id="ARBA00005159"/>
    </source>
</evidence>
<keyword evidence="13 20" id="KW-0418">Kinase</keyword>
<proteinExistence type="inferred from homology"/>
<reference evidence="20" key="2">
    <citation type="submission" date="2021-04" db="EMBL/GenBank/DDBJ databases">
        <authorList>
            <person name="Gilroy R."/>
        </authorList>
    </citation>
    <scope>NUCLEOTIDE SEQUENCE</scope>
    <source>
        <strain evidence="20">CHK198-12963</strain>
    </source>
</reference>
<keyword evidence="14" id="KW-0067">ATP-binding</keyword>
<evidence type="ECO:0000256" key="14">
    <source>
        <dbReference type="ARBA" id="ARBA00022840"/>
    </source>
</evidence>
<protein>
    <recommendedName>
        <fullName evidence="16">Adenosylcobinamide kinase</fullName>
        <ecNumber evidence="8">2.7.1.156</ecNumber>
        <ecNumber evidence="9">2.7.7.62</ecNumber>
    </recommendedName>
    <alternativeName>
        <fullName evidence="17">Adenosylcobinamide-phosphate guanylyltransferase</fullName>
    </alternativeName>
</protein>
<name>A0A9D2PW55_9FIRM</name>
<evidence type="ECO:0000256" key="11">
    <source>
        <dbReference type="ARBA" id="ARBA00022679"/>
    </source>
</evidence>
<evidence type="ECO:0000256" key="9">
    <source>
        <dbReference type="ARBA" id="ARBA00012523"/>
    </source>
</evidence>
<keyword evidence="15 19" id="KW-0342">GTP-binding</keyword>
<dbReference type="Gene3D" id="3.40.50.300">
    <property type="entry name" value="P-loop containing nucleotide triphosphate hydrolases"/>
    <property type="match status" value="1"/>
</dbReference>
<evidence type="ECO:0000256" key="8">
    <source>
        <dbReference type="ARBA" id="ARBA00012016"/>
    </source>
</evidence>